<dbReference type="InterPro" id="IPR016181">
    <property type="entry name" value="Acyl_CoA_acyltransferase"/>
</dbReference>
<dbReference type="RefSeq" id="WP_342553815.1">
    <property type="nucleotide sequence ID" value="NZ_CP159992.1"/>
</dbReference>
<organism evidence="4">
    <name type="scientific">Paenibacillus sp. AN1007</name>
    <dbReference type="NCBI Taxonomy" id="3151385"/>
    <lineage>
        <taxon>Bacteria</taxon>
        <taxon>Bacillati</taxon>
        <taxon>Bacillota</taxon>
        <taxon>Bacilli</taxon>
        <taxon>Bacillales</taxon>
        <taxon>Paenibacillaceae</taxon>
        <taxon>Paenibacillus</taxon>
    </lineage>
</organism>
<dbReference type="PROSITE" id="PS51186">
    <property type="entry name" value="GNAT"/>
    <property type="match status" value="1"/>
</dbReference>
<name>A0AAU8NCS6_9BACL</name>
<evidence type="ECO:0000256" key="2">
    <source>
        <dbReference type="ARBA" id="ARBA00023315"/>
    </source>
</evidence>
<protein>
    <submittedName>
        <fullName evidence="4">GNAT family N-acetyltransferase</fullName>
    </submittedName>
</protein>
<accession>A0AAU8NCS6</accession>
<dbReference type="InterPro" id="IPR000182">
    <property type="entry name" value="GNAT_dom"/>
</dbReference>
<dbReference type="EMBL" id="CP159992">
    <property type="protein sequence ID" value="XCP94298.1"/>
    <property type="molecule type" value="Genomic_DNA"/>
</dbReference>
<proteinExistence type="predicted"/>
<keyword evidence="2" id="KW-0012">Acyltransferase</keyword>
<dbReference type="GO" id="GO:0016747">
    <property type="term" value="F:acyltransferase activity, transferring groups other than amino-acyl groups"/>
    <property type="evidence" value="ECO:0007669"/>
    <property type="project" value="InterPro"/>
</dbReference>
<reference evidence="4" key="1">
    <citation type="submission" date="2024-05" db="EMBL/GenBank/DDBJ databases">
        <title>Draft genome assemblies of 36 bacteria isolated from hibernating arctic ground squirrels.</title>
        <authorList>
            <person name="McKee H."/>
            <person name="Mullen L."/>
            <person name="Drown D.M."/>
            <person name="Duddleston K.N."/>
        </authorList>
    </citation>
    <scope>NUCLEOTIDE SEQUENCE</scope>
    <source>
        <strain evidence="4">AN1007</strain>
    </source>
</reference>
<dbReference type="Pfam" id="PF00583">
    <property type="entry name" value="Acetyltransf_1"/>
    <property type="match status" value="1"/>
</dbReference>
<dbReference type="PANTHER" id="PTHR43877:SF1">
    <property type="entry name" value="ACETYLTRANSFERASE"/>
    <property type="match status" value="1"/>
</dbReference>
<evidence type="ECO:0000313" key="4">
    <source>
        <dbReference type="EMBL" id="XCP94298.1"/>
    </source>
</evidence>
<dbReference type="SUPFAM" id="SSF55729">
    <property type="entry name" value="Acyl-CoA N-acyltransferases (Nat)"/>
    <property type="match status" value="1"/>
</dbReference>
<gene>
    <name evidence="4" type="ORF">ABXS70_24675</name>
</gene>
<feature type="domain" description="N-acetyltransferase" evidence="3">
    <location>
        <begin position="15"/>
        <end position="181"/>
    </location>
</feature>
<keyword evidence="1" id="KW-0808">Transferase</keyword>
<dbReference type="AlphaFoldDB" id="A0AAU8NCS6"/>
<dbReference type="InterPro" id="IPR050832">
    <property type="entry name" value="Bact_Acetyltransf"/>
</dbReference>
<dbReference type="CDD" id="cd04301">
    <property type="entry name" value="NAT_SF"/>
    <property type="match status" value="1"/>
</dbReference>
<sequence length="187" mass="20807">MVIDQQEYTIGGIHYTIRSAEEKDAAALCPLRVQLDGETENMDREAGEAYLDAAGFRELIRMDAEKSTNLFLVAVVSGDIAGYCRCAGSELKRFSHQVEFGVCVAKSFWGCGIGKNLLKHSLQWADGNGIEKVALKVLATNEKAVKLYQQNGFEIEGVLKRDRRHADGRYYDTIVMGRFAAEIDGYE</sequence>
<dbReference type="PANTHER" id="PTHR43877">
    <property type="entry name" value="AMINOALKYLPHOSPHONATE N-ACETYLTRANSFERASE-RELATED-RELATED"/>
    <property type="match status" value="1"/>
</dbReference>
<evidence type="ECO:0000259" key="3">
    <source>
        <dbReference type="PROSITE" id="PS51186"/>
    </source>
</evidence>
<evidence type="ECO:0000256" key="1">
    <source>
        <dbReference type="ARBA" id="ARBA00022679"/>
    </source>
</evidence>
<dbReference type="Gene3D" id="3.40.630.30">
    <property type="match status" value="1"/>
</dbReference>